<feature type="compositionally biased region" description="Basic and acidic residues" evidence="1">
    <location>
        <begin position="229"/>
        <end position="242"/>
    </location>
</feature>
<reference evidence="2 3" key="1">
    <citation type="submission" date="2016-03" db="EMBL/GenBank/DDBJ databases">
        <title>Whole genome sequencing of Grifola frondosa 9006-11.</title>
        <authorList>
            <person name="Min B."/>
            <person name="Park H."/>
            <person name="Kim J.-G."/>
            <person name="Cho H."/>
            <person name="Oh Y.-L."/>
            <person name="Kong W.-S."/>
            <person name="Choi I.-G."/>
        </authorList>
    </citation>
    <scope>NUCLEOTIDE SEQUENCE [LARGE SCALE GENOMIC DNA]</scope>
    <source>
        <strain evidence="2 3">9006-11</strain>
    </source>
</reference>
<dbReference type="AlphaFoldDB" id="A0A1C7LQM4"/>
<proteinExistence type="predicted"/>
<sequence length="482" mass="51555">MGAVLNLASWAGAIWLQLGLLDLYYGALCALRLKLVAYTAYNAFPSFTRELKAHRELISCENCAMDPFTATVVGSRHPVCIPVHDNATSFITPAAPTQASLTHNMAQEFTSSIRRKPLMTHKSPSAGDELHNAFHPYASPLQFATPPERVRIRNSHTPQAPNYTVSSDGKVLPLPLYHPLGRLAKTLPELDPAVFGLPNPVVAVDVLGDAHNPDPTRRSSSRPRRPAAKVRDREAANEEDRVAVQPSTGTANGRGTQDTLRDRHGSPRKRRTAGANGSSAGAKRKRREADDGDAAPPAKRTRNPRSGAASRSTPTAPSPLVSATVAASDLASETADTTTNGADAEEGDVVQVPKRSSRSKKSRTDTGNKRSNSSASEATTTSASVSAVANSRNGRSTRSEIRTRNSIKEQSSNMEKGEEEEAGGEQGKKTKKKSPQVSGEVSGNEPSSSEVQENKTQDAPSNGAGPRPRRNQNCRRNGKKGN</sequence>
<dbReference type="OMA" id="LYHPLGP"/>
<name>A0A1C7LQM4_GRIFR</name>
<dbReference type="Proteomes" id="UP000092993">
    <property type="component" value="Unassembled WGS sequence"/>
</dbReference>
<feature type="compositionally biased region" description="Polar residues" evidence="1">
    <location>
        <begin position="245"/>
        <end position="258"/>
    </location>
</feature>
<organism evidence="2 3">
    <name type="scientific">Grifola frondosa</name>
    <name type="common">Maitake</name>
    <name type="synonym">Polyporus frondosus</name>
    <dbReference type="NCBI Taxonomy" id="5627"/>
    <lineage>
        <taxon>Eukaryota</taxon>
        <taxon>Fungi</taxon>
        <taxon>Dikarya</taxon>
        <taxon>Basidiomycota</taxon>
        <taxon>Agaricomycotina</taxon>
        <taxon>Agaricomycetes</taxon>
        <taxon>Polyporales</taxon>
        <taxon>Grifolaceae</taxon>
        <taxon>Grifola</taxon>
    </lineage>
</organism>
<accession>A0A1C7LQM4</accession>
<comment type="caution">
    <text evidence="2">The sequence shown here is derived from an EMBL/GenBank/DDBJ whole genome shotgun (WGS) entry which is preliminary data.</text>
</comment>
<keyword evidence="3" id="KW-1185">Reference proteome</keyword>
<feature type="compositionally biased region" description="Basic residues" evidence="1">
    <location>
        <begin position="467"/>
        <end position="482"/>
    </location>
</feature>
<dbReference type="OrthoDB" id="2804625at2759"/>
<evidence type="ECO:0000313" key="3">
    <source>
        <dbReference type="Proteomes" id="UP000092993"/>
    </source>
</evidence>
<feature type="region of interest" description="Disordered" evidence="1">
    <location>
        <begin position="208"/>
        <end position="482"/>
    </location>
</feature>
<dbReference type="EMBL" id="LUGG01000029">
    <property type="protein sequence ID" value="OBZ66526.1"/>
    <property type="molecule type" value="Genomic_DNA"/>
</dbReference>
<feature type="compositionally biased region" description="Polar residues" evidence="1">
    <location>
        <begin position="435"/>
        <end position="451"/>
    </location>
</feature>
<feature type="compositionally biased region" description="Basic residues" evidence="1">
    <location>
        <begin position="219"/>
        <end position="228"/>
    </location>
</feature>
<evidence type="ECO:0000256" key="1">
    <source>
        <dbReference type="SAM" id="MobiDB-lite"/>
    </source>
</evidence>
<gene>
    <name evidence="2" type="ORF">A0H81_13455</name>
</gene>
<evidence type="ECO:0000313" key="2">
    <source>
        <dbReference type="EMBL" id="OBZ66526.1"/>
    </source>
</evidence>
<protein>
    <submittedName>
        <fullName evidence="2">Uncharacterized protein</fullName>
    </submittedName>
</protein>
<feature type="compositionally biased region" description="Low complexity" evidence="1">
    <location>
        <begin position="371"/>
        <end position="391"/>
    </location>
</feature>
<feature type="compositionally biased region" description="Basic and acidic residues" evidence="1">
    <location>
        <begin position="397"/>
        <end position="407"/>
    </location>
</feature>